<keyword evidence="3" id="KW-1185">Reference proteome</keyword>
<evidence type="ECO:0000313" key="2">
    <source>
        <dbReference type="EMBL" id="PQJ16177.1"/>
    </source>
</evidence>
<accession>A0A2S7T9I7</accession>
<dbReference type="OrthoDB" id="9802724at2"/>
<evidence type="ECO:0000313" key="3">
    <source>
        <dbReference type="Proteomes" id="UP000239366"/>
    </source>
</evidence>
<dbReference type="AlphaFoldDB" id="A0A2S7T9I7"/>
<comment type="caution">
    <text evidence="2">The sequence shown here is derived from an EMBL/GenBank/DDBJ whole genome shotgun (WGS) entry which is preliminary data.</text>
</comment>
<reference evidence="3" key="1">
    <citation type="submission" date="2016-11" db="EMBL/GenBank/DDBJ databases">
        <title>Trade-off between light-utilization and light-protection in marine flavobacteria.</title>
        <authorList>
            <person name="Kumagai Y."/>
            <person name="Yoshizawa S."/>
            <person name="Kogure K."/>
        </authorList>
    </citation>
    <scope>NUCLEOTIDE SEQUENCE [LARGE SCALE GENOMIC DNA]</scope>
    <source>
        <strain evidence="3">SG-18</strain>
    </source>
</reference>
<protein>
    <submittedName>
        <fullName evidence="2">Endonuclease</fullName>
    </submittedName>
</protein>
<dbReference type="PANTHER" id="PTHR42834:SF1">
    <property type="entry name" value="ENDONUCLEASE_EXONUCLEASE_PHOSPHATASE FAMILY PROTEIN (AFU_ORTHOLOGUE AFUA_3G09210)"/>
    <property type="match status" value="1"/>
</dbReference>
<feature type="domain" description="Endonuclease/exonuclease/phosphatase" evidence="1">
    <location>
        <begin position="18"/>
        <end position="324"/>
    </location>
</feature>
<keyword evidence="2" id="KW-0378">Hydrolase</keyword>
<sequence>MNLNFYRRSKTVDTQVSTVAFYNLENFFDTKDDPHALDDDFTPDGKKAWTPKRFRHKVKKLSKTIRRIGDDVSTQPPVLVGLAEVENRGVIERLLETKFLNQVNYGIAHFDSPDERGIDTALLYNRDVFQLLHQERVPVYLTDEYGDRDYTRDILYVNGMWGEDLIHLFVNHWPSRRAGVEETEEKRLHAAETVLRQINALEQKESDPYIVVMGDFNDGPESPSIRLLDESISLINPFQQVKKSGQGSAFFKGKWSLFDQILLSPAFFQGQSEGPAFRDASVYSPRFLTQYKGRFKGSPFRTYGGPKYRGGYSDHFPVYVALKRKKSRL</sequence>
<name>A0A2S7T9I7_9FLAO</name>
<organism evidence="2 3">
    <name type="scientific">Aureicoccus marinus</name>
    <dbReference type="NCBI Taxonomy" id="754435"/>
    <lineage>
        <taxon>Bacteria</taxon>
        <taxon>Pseudomonadati</taxon>
        <taxon>Bacteroidota</taxon>
        <taxon>Flavobacteriia</taxon>
        <taxon>Flavobacteriales</taxon>
        <taxon>Flavobacteriaceae</taxon>
        <taxon>Aureicoccus</taxon>
    </lineage>
</organism>
<gene>
    <name evidence="2" type="ORF">BST99_10970</name>
</gene>
<dbReference type="Pfam" id="PF19580">
    <property type="entry name" value="Exo_endo_phos_3"/>
    <property type="match status" value="1"/>
</dbReference>
<proteinExistence type="predicted"/>
<dbReference type="InterPro" id="IPR005135">
    <property type="entry name" value="Endo/exonuclease/phosphatase"/>
</dbReference>
<dbReference type="PANTHER" id="PTHR42834">
    <property type="entry name" value="ENDONUCLEASE/EXONUCLEASE/PHOSPHATASE FAMILY PROTEIN (AFU_ORTHOLOGUE AFUA_3G09210)"/>
    <property type="match status" value="1"/>
</dbReference>
<dbReference type="RefSeq" id="WP_105001850.1">
    <property type="nucleotide sequence ID" value="NZ_MQVX01000001.1"/>
</dbReference>
<dbReference type="GO" id="GO:0004519">
    <property type="term" value="F:endonuclease activity"/>
    <property type="evidence" value="ECO:0007669"/>
    <property type="project" value="UniProtKB-KW"/>
</dbReference>
<dbReference type="Gene3D" id="3.60.10.10">
    <property type="entry name" value="Endonuclease/exonuclease/phosphatase"/>
    <property type="match status" value="1"/>
</dbReference>
<dbReference type="InterPro" id="IPR036691">
    <property type="entry name" value="Endo/exonu/phosph_ase_sf"/>
</dbReference>
<dbReference type="Proteomes" id="UP000239366">
    <property type="component" value="Unassembled WGS sequence"/>
</dbReference>
<evidence type="ECO:0000259" key="1">
    <source>
        <dbReference type="Pfam" id="PF19580"/>
    </source>
</evidence>
<dbReference type="EMBL" id="MQVX01000001">
    <property type="protein sequence ID" value="PQJ16177.1"/>
    <property type="molecule type" value="Genomic_DNA"/>
</dbReference>
<dbReference type="SUPFAM" id="SSF56219">
    <property type="entry name" value="DNase I-like"/>
    <property type="match status" value="1"/>
</dbReference>
<keyword evidence="2" id="KW-0255">Endonuclease</keyword>
<keyword evidence="2" id="KW-0540">Nuclease</keyword>